<keyword evidence="2" id="KW-0808">Transferase</keyword>
<organism evidence="2 3">
    <name type="scientific">Rosa chinensis</name>
    <name type="common">China rose</name>
    <dbReference type="NCBI Taxonomy" id="74649"/>
    <lineage>
        <taxon>Eukaryota</taxon>
        <taxon>Viridiplantae</taxon>
        <taxon>Streptophyta</taxon>
        <taxon>Embryophyta</taxon>
        <taxon>Tracheophyta</taxon>
        <taxon>Spermatophyta</taxon>
        <taxon>Magnoliopsida</taxon>
        <taxon>eudicotyledons</taxon>
        <taxon>Gunneridae</taxon>
        <taxon>Pentapetalae</taxon>
        <taxon>rosids</taxon>
        <taxon>fabids</taxon>
        <taxon>Rosales</taxon>
        <taxon>Rosaceae</taxon>
        <taxon>Rosoideae</taxon>
        <taxon>Rosoideae incertae sedis</taxon>
        <taxon>Rosa</taxon>
    </lineage>
</organism>
<dbReference type="EC" id="2.7.7.49" evidence="2"/>
<evidence type="ECO:0000313" key="3">
    <source>
        <dbReference type="Proteomes" id="UP000238479"/>
    </source>
</evidence>
<keyword evidence="3" id="KW-1185">Reference proteome</keyword>
<accession>A0A2P6SNR4</accession>
<dbReference type="EMBL" id="PDCK01000039">
    <property type="protein sequence ID" value="PRQ60317.1"/>
    <property type="molecule type" value="Genomic_DNA"/>
</dbReference>
<dbReference type="GO" id="GO:0003964">
    <property type="term" value="F:RNA-directed DNA polymerase activity"/>
    <property type="evidence" value="ECO:0007669"/>
    <property type="project" value="UniProtKB-KW"/>
</dbReference>
<dbReference type="STRING" id="74649.A0A2P6SNR4"/>
<dbReference type="Gramene" id="PRQ60317">
    <property type="protein sequence ID" value="PRQ60317"/>
    <property type="gene ID" value="RchiOBHm_Chr1g0379861"/>
</dbReference>
<evidence type="ECO:0000256" key="1">
    <source>
        <dbReference type="SAM" id="MobiDB-lite"/>
    </source>
</evidence>
<reference evidence="2 3" key="1">
    <citation type="journal article" date="2018" name="Nat. Genet.">
        <title>The Rosa genome provides new insights in the design of modern roses.</title>
        <authorList>
            <person name="Bendahmane M."/>
        </authorList>
    </citation>
    <scope>NUCLEOTIDE SEQUENCE [LARGE SCALE GENOMIC DNA]</scope>
    <source>
        <strain evidence="3">cv. Old Blush</strain>
    </source>
</reference>
<sequence>MASNPVFHARTKHIELDYHYVREKVALGSHRVCFIPSVDQPADLLTKPLHKSRHLLFSSKLVRPEPPSLRGGVRETKSSPEIKSSNSSPLICS</sequence>
<proteinExistence type="predicted"/>
<comment type="caution">
    <text evidence="2">The sequence shown here is derived from an EMBL/GenBank/DDBJ whole genome shotgun (WGS) entry which is preliminary data.</text>
</comment>
<dbReference type="Proteomes" id="UP000238479">
    <property type="component" value="Chromosome 1"/>
</dbReference>
<keyword evidence="2" id="KW-0548">Nucleotidyltransferase</keyword>
<feature type="compositionally biased region" description="Low complexity" evidence="1">
    <location>
        <begin position="81"/>
        <end position="93"/>
    </location>
</feature>
<dbReference type="AlphaFoldDB" id="A0A2P6SNR4"/>
<feature type="region of interest" description="Disordered" evidence="1">
    <location>
        <begin position="65"/>
        <end position="93"/>
    </location>
</feature>
<protein>
    <submittedName>
        <fullName evidence="2">Putative RNA-directed DNA polymerase</fullName>
        <ecNumber evidence="2">2.7.7.49</ecNumber>
    </submittedName>
</protein>
<keyword evidence="2" id="KW-0695">RNA-directed DNA polymerase</keyword>
<gene>
    <name evidence="2" type="ORF">RchiOBHm_Chr1g0379861</name>
</gene>
<evidence type="ECO:0000313" key="2">
    <source>
        <dbReference type="EMBL" id="PRQ60317.1"/>
    </source>
</evidence>
<name>A0A2P6SNR4_ROSCH</name>
<dbReference type="CDD" id="cd09272">
    <property type="entry name" value="RNase_HI_RT_Ty1"/>
    <property type="match status" value="1"/>
</dbReference>